<protein>
    <submittedName>
        <fullName evidence="2">Uncharacterized protein</fullName>
    </submittedName>
</protein>
<dbReference type="AlphaFoldDB" id="A0A1I7X0S4"/>
<dbReference type="WBParaSite" id="Hba_11043">
    <property type="protein sequence ID" value="Hba_11043"/>
    <property type="gene ID" value="Hba_11043"/>
</dbReference>
<organism evidence="1 2">
    <name type="scientific">Heterorhabditis bacteriophora</name>
    <name type="common">Entomopathogenic nematode worm</name>
    <dbReference type="NCBI Taxonomy" id="37862"/>
    <lineage>
        <taxon>Eukaryota</taxon>
        <taxon>Metazoa</taxon>
        <taxon>Ecdysozoa</taxon>
        <taxon>Nematoda</taxon>
        <taxon>Chromadorea</taxon>
        <taxon>Rhabditida</taxon>
        <taxon>Rhabditina</taxon>
        <taxon>Rhabditomorpha</taxon>
        <taxon>Strongyloidea</taxon>
        <taxon>Heterorhabditidae</taxon>
        <taxon>Heterorhabditis</taxon>
    </lineage>
</organism>
<accession>A0A1I7X0S4</accession>
<reference evidence="2" key="1">
    <citation type="submission" date="2016-11" db="UniProtKB">
        <authorList>
            <consortium name="WormBaseParasite"/>
        </authorList>
    </citation>
    <scope>IDENTIFICATION</scope>
</reference>
<dbReference type="Proteomes" id="UP000095283">
    <property type="component" value="Unplaced"/>
</dbReference>
<keyword evidence="1" id="KW-1185">Reference proteome</keyword>
<evidence type="ECO:0000313" key="1">
    <source>
        <dbReference type="Proteomes" id="UP000095283"/>
    </source>
</evidence>
<proteinExistence type="predicted"/>
<evidence type="ECO:0000313" key="2">
    <source>
        <dbReference type="WBParaSite" id="Hba_11043"/>
    </source>
</evidence>
<sequence>MNGRQQRIFMNPEEEISLPKEASVIHSNFINLASSSITLCSFIEKVLISKSAE</sequence>
<name>A0A1I7X0S4_HETBA</name>